<dbReference type="OrthoDB" id="995425at2"/>
<feature type="chain" id="PRO_5012603199" description="SH3 domain-containing protein" evidence="1">
    <location>
        <begin position="35"/>
        <end position="371"/>
    </location>
</feature>
<dbReference type="RefSeq" id="WP_095910502.1">
    <property type="nucleotide sequence ID" value="NZ_CP022386.1"/>
</dbReference>
<evidence type="ECO:0000313" key="3">
    <source>
        <dbReference type="Proteomes" id="UP000217250"/>
    </source>
</evidence>
<organism evidence="2 3">
    <name type="scientific">Capnocytophaga gingivalis</name>
    <dbReference type="NCBI Taxonomy" id="1017"/>
    <lineage>
        <taxon>Bacteria</taxon>
        <taxon>Pseudomonadati</taxon>
        <taxon>Bacteroidota</taxon>
        <taxon>Flavobacteriia</taxon>
        <taxon>Flavobacteriales</taxon>
        <taxon>Flavobacteriaceae</taxon>
        <taxon>Capnocytophaga</taxon>
    </lineage>
</organism>
<dbReference type="EMBL" id="CP022386">
    <property type="protein sequence ID" value="ATA87222.1"/>
    <property type="molecule type" value="Genomic_DNA"/>
</dbReference>
<sequence length="371" mass="43419">MSYNNYLHTRLLPILLISCLFSSCQYFSSSPAQEEVIDTADVVYTEKKDSVENTHTEGKRIGNPIDYNTPTIKEVYVTTRDSIDLYEEADDKSARLGKLPYAEKVEVVQELNSWYGIKQRPQRKYKRDGEEIILWQWEKLFIKKEQTGDISQIKLNYKELITTEGKKLFKKINIRFVTKDEYLAQKANAVDFVDTTNTIKKVKGKLRLPCQECKNKYVTYIDSLAPKYDDNRIEHTYIGGIPFLNQYLISTTYYEDWDYTLIDKTTGKKFTLAAYPYITPDRQYFMTLLDNVYEGVTEFSLYSIDETNKIKQVFSTAFTQWALVLDEKDREQVFMGSDGNLYAKVINVSVRWDQKGHYNPRGQYICISLKK</sequence>
<dbReference type="AlphaFoldDB" id="A0A250FPW1"/>
<dbReference type="GeneID" id="84808620"/>
<dbReference type="KEGG" id="cgh:CGC50_08645"/>
<dbReference type="Gene3D" id="2.30.30.40">
    <property type="entry name" value="SH3 Domains"/>
    <property type="match status" value="1"/>
</dbReference>
<reference evidence="3" key="1">
    <citation type="submission" date="2017-06" db="EMBL/GenBank/DDBJ databases">
        <title>Capnocytophaga spp. assemblies.</title>
        <authorList>
            <person name="Gulvik C.A."/>
        </authorList>
    </citation>
    <scope>NUCLEOTIDE SEQUENCE [LARGE SCALE GENOMIC DNA]</scope>
    <source>
        <strain evidence="3">H1496</strain>
    </source>
</reference>
<accession>A0A250FPW1</accession>
<dbReference type="Proteomes" id="UP000217250">
    <property type="component" value="Chromosome"/>
</dbReference>
<evidence type="ECO:0000313" key="2">
    <source>
        <dbReference type="EMBL" id="ATA87222.1"/>
    </source>
</evidence>
<proteinExistence type="predicted"/>
<evidence type="ECO:0000256" key="1">
    <source>
        <dbReference type="SAM" id="SignalP"/>
    </source>
</evidence>
<evidence type="ECO:0008006" key="4">
    <source>
        <dbReference type="Google" id="ProtNLM"/>
    </source>
</evidence>
<protein>
    <recommendedName>
        <fullName evidence="4">SH3 domain-containing protein</fullName>
    </recommendedName>
</protein>
<name>A0A250FPW1_9FLAO</name>
<keyword evidence="1" id="KW-0732">Signal</keyword>
<feature type="signal peptide" evidence="1">
    <location>
        <begin position="1"/>
        <end position="34"/>
    </location>
</feature>
<gene>
    <name evidence="2" type="ORF">CGC50_08645</name>
</gene>